<proteinExistence type="predicted"/>
<evidence type="ECO:0000313" key="1">
    <source>
        <dbReference type="EMBL" id="NHN35472.1"/>
    </source>
</evidence>
<sequence length="67" mass="7599">MSVIIMRAINTDAEELLSVQKVAYKTLRLDEDSHLPIRLAINPGNNEEKRAAEKYLAGLKIISTIRY</sequence>
<accession>A0ABX0JK28</accession>
<comment type="caution">
    <text evidence="1">The sequence shown here is derived from an EMBL/GenBank/DDBJ whole genome shotgun (WGS) entry which is preliminary data.</text>
</comment>
<name>A0ABX0JK28_9BACL</name>
<reference evidence="1" key="1">
    <citation type="submission" date="2020-03" db="EMBL/GenBank/DDBJ databases">
        <title>Draft sequencing of Paenibacilllus sp. S3N08.</title>
        <authorList>
            <person name="Kim D.-U."/>
        </authorList>
    </citation>
    <scope>NUCLEOTIDE SEQUENCE</scope>
    <source>
        <strain evidence="1">S3N08</strain>
    </source>
</reference>
<dbReference type="EMBL" id="JAAOIW010000038">
    <property type="protein sequence ID" value="NHN35472.1"/>
    <property type="molecule type" value="Genomic_DNA"/>
</dbReference>
<dbReference type="RefSeq" id="WP_166158381.1">
    <property type="nucleotide sequence ID" value="NZ_JAAOIW010000038.1"/>
</dbReference>
<keyword evidence="2" id="KW-1185">Reference proteome</keyword>
<gene>
    <name evidence="1" type="ORF">G9U52_37925</name>
</gene>
<protein>
    <submittedName>
        <fullName evidence="1">Uncharacterized protein</fullName>
    </submittedName>
</protein>
<evidence type="ECO:0000313" key="2">
    <source>
        <dbReference type="Proteomes" id="UP001165962"/>
    </source>
</evidence>
<organism evidence="1 2">
    <name type="scientific">Paenibacillus agricola</name>
    <dbReference type="NCBI Taxonomy" id="2716264"/>
    <lineage>
        <taxon>Bacteria</taxon>
        <taxon>Bacillati</taxon>
        <taxon>Bacillota</taxon>
        <taxon>Bacilli</taxon>
        <taxon>Bacillales</taxon>
        <taxon>Paenibacillaceae</taxon>
        <taxon>Paenibacillus</taxon>
    </lineage>
</organism>
<dbReference type="Proteomes" id="UP001165962">
    <property type="component" value="Unassembled WGS sequence"/>
</dbReference>